<gene>
    <name evidence="1" type="ORF">VNI00_008449</name>
</gene>
<evidence type="ECO:0000313" key="2">
    <source>
        <dbReference type="Proteomes" id="UP001383192"/>
    </source>
</evidence>
<comment type="caution">
    <text evidence="1">The sequence shown here is derived from an EMBL/GenBank/DDBJ whole genome shotgun (WGS) entry which is preliminary data.</text>
</comment>
<proteinExistence type="predicted"/>
<protein>
    <submittedName>
        <fullName evidence="1">Uncharacterized protein</fullName>
    </submittedName>
</protein>
<evidence type="ECO:0000313" key="1">
    <source>
        <dbReference type="EMBL" id="KAK7043095.1"/>
    </source>
</evidence>
<keyword evidence="2" id="KW-1185">Reference proteome</keyword>
<dbReference type="Proteomes" id="UP001383192">
    <property type="component" value="Unassembled WGS sequence"/>
</dbReference>
<sequence>MVASVKSSLVKWMSFNQHSLGAIRSRQIQQNNFALNYRGKQVNALRISQATIAEITGMNTLPLEIYIPPSVTDVNLLRSSVARNSLYIGVSYDSLSTNHYPPDLYWTFYQVDGYGEITRYDLTPGPQGEVRITSGLDACDVFVESVGLDVDITSGRGNWIFYRFANLNNKRCTVERLARIARAQRYGNALGWGYTFLMKLLEQGVLADGVERLQEYEQYIRTMAWRHVTPYRIRHPGSLPRDFTMFGA</sequence>
<reference evidence="1 2" key="1">
    <citation type="submission" date="2024-01" db="EMBL/GenBank/DDBJ databases">
        <title>A draft genome for a cacao thread blight-causing isolate of Paramarasmius palmivorus.</title>
        <authorList>
            <person name="Baruah I.K."/>
            <person name="Bukari Y."/>
            <person name="Amoako-Attah I."/>
            <person name="Meinhardt L.W."/>
            <person name="Bailey B.A."/>
            <person name="Cohen S.P."/>
        </authorList>
    </citation>
    <scope>NUCLEOTIDE SEQUENCE [LARGE SCALE GENOMIC DNA]</scope>
    <source>
        <strain evidence="1 2">GH-12</strain>
    </source>
</reference>
<dbReference type="AlphaFoldDB" id="A0AAW0CXT1"/>
<accession>A0AAW0CXT1</accession>
<dbReference type="EMBL" id="JAYKXP010000029">
    <property type="protein sequence ID" value="KAK7043095.1"/>
    <property type="molecule type" value="Genomic_DNA"/>
</dbReference>
<organism evidence="1 2">
    <name type="scientific">Paramarasmius palmivorus</name>
    <dbReference type="NCBI Taxonomy" id="297713"/>
    <lineage>
        <taxon>Eukaryota</taxon>
        <taxon>Fungi</taxon>
        <taxon>Dikarya</taxon>
        <taxon>Basidiomycota</taxon>
        <taxon>Agaricomycotina</taxon>
        <taxon>Agaricomycetes</taxon>
        <taxon>Agaricomycetidae</taxon>
        <taxon>Agaricales</taxon>
        <taxon>Marasmiineae</taxon>
        <taxon>Marasmiaceae</taxon>
        <taxon>Paramarasmius</taxon>
    </lineage>
</organism>
<name>A0AAW0CXT1_9AGAR</name>